<evidence type="ECO:0000313" key="4">
    <source>
        <dbReference type="Proteomes" id="UP000244168"/>
    </source>
</evidence>
<dbReference type="InterPro" id="IPR050266">
    <property type="entry name" value="AB_hydrolase_sf"/>
</dbReference>
<name>A0A2T5JCP7_9SPHI</name>
<proteinExistence type="predicted"/>
<dbReference type="OrthoDB" id="9780932at2"/>
<dbReference type="SUPFAM" id="SSF53474">
    <property type="entry name" value="alpha/beta-Hydrolases"/>
    <property type="match status" value="1"/>
</dbReference>
<accession>A0A2T5JCP7</accession>
<protein>
    <submittedName>
        <fullName evidence="3">Pimeloyl-ACP methyl ester carboxylesterase</fullName>
    </submittedName>
</protein>
<gene>
    <name evidence="3" type="ORF">C8P68_102269</name>
</gene>
<evidence type="ECO:0000259" key="2">
    <source>
        <dbReference type="Pfam" id="PF00561"/>
    </source>
</evidence>
<dbReference type="PRINTS" id="PR00111">
    <property type="entry name" value="ABHYDROLASE"/>
</dbReference>
<dbReference type="RefSeq" id="WP_107827373.1">
    <property type="nucleotide sequence ID" value="NZ_CP160205.1"/>
</dbReference>
<dbReference type="Pfam" id="PF00561">
    <property type="entry name" value="Abhydrolase_1"/>
    <property type="match status" value="1"/>
</dbReference>
<dbReference type="Gene3D" id="3.40.50.1820">
    <property type="entry name" value="alpha/beta hydrolase"/>
    <property type="match status" value="1"/>
</dbReference>
<organism evidence="3 4">
    <name type="scientific">Mucilaginibacter yixingensis</name>
    <dbReference type="NCBI Taxonomy" id="1295612"/>
    <lineage>
        <taxon>Bacteria</taxon>
        <taxon>Pseudomonadati</taxon>
        <taxon>Bacteroidota</taxon>
        <taxon>Sphingobacteriia</taxon>
        <taxon>Sphingobacteriales</taxon>
        <taxon>Sphingobacteriaceae</taxon>
        <taxon>Mucilaginibacter</taxon>
    </lineage>
</organism>
<keyword evidence="4" id="KW-1185">Reference proteome</keyword>
<dbReference type="InterPro" id="IPR029058">
    <property type="entry name" value="AB_hydrolase_fold"/>
</dbReference>
<comment type="caution">
    <text evidence="3">The sequence shown here is derived from an EMBL/GenBank/DDBJ whole genome shotgun (WGS) entry which is preliminary data.</text>
</comment>
<dbReference type="InterPro" id="IPR000073">
    <property type="entry name" value="AB_hydrolase_1"/>
</dbReference>
<dbReference type="EMBL" id="QAOQ01000002">
    <property type="protein sequence ID" value="PTQ99445.1"/>
    <property type="molecule type" value="Genomic_DNA"/>
</dbReference>
<dbReference type="Proteomes" id="UP000244168">
    <property type="component" value="Unassembled WGS sequence"/>
</dbReference>
<evidence type="ECO:0000256" key="1">
    <source>
        <dbReference type="ARBA" id="ARBA00022801"/>
    </source>
</evidence>
<dbReference type="PANTHER" id="PTHR43798">
    <property type="entry name" value="MONOACYLGLYCEROL LIPASE"/>
    <property type="match status" value="1"/>
</dbReference>
<dbReference type="PANTHER" id="PTHR43798:SF31">
    <property type="entry name" value="AB HYDROLASE SUPERFAMILY PROTEIN YCLE"/>
    <property type="match status" value="1"/>
</dbReference>
<dbReference type="GO" id="GO:0016020">
    <property type="term" value="C:membrane"/>
    <property type="evidence" value="ECO:0007669"/>
    <property type="project" value="TreeGrafter"/>
</dbReference>
<dbReference type="GO" id="GO:0016787">
    <property type="term" value="F:hydrolase activity"/>
    <property type="evidence" value="ECO:0007669"/>
    <property type="project" value="UniProtKB-KW"/>
</dbReference>
<reference evidence="3 4" key="1">
    <citation type="submission" date="2018-04" db="EMBL/GenBank/DDBJ databases">
        <title>Genomic Encyclopedia of Archaeal and Bacterial Type Strains, Phase II (KMG-II): from individual species to whole genera.</title>
        <authorList>
            <person name="Goeker M."/>
        </authorList>
    </citation>
    <scope>NUCLEOTIDE SEQUENCE [LARGE SCALE GENOMIC DNA]</scope>
    <source>
        <strain evidence="3 4">DSM 26809</strain>
    </source>
</reference>
<keyword evidence="1" id="KW-0378">Hydrolase</keyword>
<dbReference type="AlphaFoldDB" id="A0A2T5JCP7"/>
<evidence type="ECO:0000313" key="3">
    <source>
        <dbReference type="EMBL" id="PTQ99445.1"/>
    </source>
</evidence>
<sequence>MEQTLLVKGLQINYKETGEGMPLVLLHGWGSNLQAFTRVQQQFENNFRVIAIDLPGFGASDEPKEVWGVEGYVDFLEEFFRLKGITNPILGGHSHGGRVSILFASRNPVHKLLLIDAAGIKPKRKLKYYFKVYSFKLAKKVLPLLLGKTKGQEMINNYRKTAGSTDYNAASAMMRQIMVKCVNADLKSVMPKIQAPTLLIWGENDTATPLSDGQTMEKLIPNAGLVVLKGVGHFSFIEKLGEFLIILNNFLTPDKKNN</sequence>
<feature type="domain" description="AB hydrolase-1" evidence="2">
    <location>
        <begin position="22"/>
        <end position="239"/>
    </location>
</feature>